<evidence type="ECO:0000259" key="1">
    <source>
        <dbReference type="Pfam" id="PF01609"/>
    </source>
</evidence>
<sequence length="562" mass="66013">MAYFLKKTKRNDRLYLSIYESFYSPETKNTRHKSFRKIGFVDALIEQGIDDPISHFQKEVNELNSKRETEKCRINFQQISDISPELCLGYVPIAKILNMLDVKEHFGYLSSSRKFEFDVYDVFSALVYARVVAPLSKHQTFHDILPKLYVQKNFSYDQLLEGLEFMGEEYEKLVEILTVATDDNFILDSRRSYFDCTNYYFEIDKESTLQKRGPSKENRRDPIVGMGLLLDAQMLPVGMKIFPGNESEKPVMRDLIHDLKSRNNIKGRTIQIADKGLNCAKNIIEAIDNGDGYLFSKSVKTLPEKERQWVLLDDGFETVFDQNGEPVYKIKECIDTFTYSYKDDYGNVITRNIKEKRTVTYNFSLAKKKLMEINRMIEKAKAHRACQAKKEEYGESSKYMQFLDDQGKSIKPQLNQKAIDKDKELAGYNMLVTSEINMSSKDIYNAYHQLWQIEESFRIMKSELDTRPVYLQKENRIKGHFFICYTAVLLSRILQFKILKNKYSASTIYDFMRKFRVVRINSTRFINLLTSKEFVTDLSKKLNQPITNYYLTDKQIKMMHTR</sequence>
<dbReference type="AlphaFoldDB" id="A0A2T3FJP7"/>
<dbReference type="GeneID" id="77472000"/>
<evidence type="ECO:0000313" key="2">
    <source>
        <dbReference type="EMBL" id="PST35482.1"/>
    </source>
</evidence>
<dbReference type="EMBL" id="PYLP01000035">
    <property type="protein sequence ID" value="PST35482.1"/>
    <property type="molecule type" value="Genomic_DNA"/>
</dbReference>
<keyword evidence="3" id="KW-1185">Reference proteome</keyword>
<gene>
    <name evidence="2" type="ORF">C7U55_13035</name>
</gene>
<evidence type="ECO:0000313" key="3">
    <source>
        <dbReference type="Proteomes" id="UP000241201"/>
    </source>
</evidence>
<dbReference type="RefSeq" id="WP_106988922.1">
    <property type="nucleotide sequence ID" value="NZ_DBGCOW010000007.1"/>
</dbReference>
<dbReference type="PANTHER" id="PTHR34614">
    <property type="match status" value="1"/>
</dbReference>
<dbReference type="GO" id="GO:0004803">
    <property type="term" value="F:transposase activity"/>
    <property type="evidence" value="ECO:0007669"/>
    <property type="project" value="InterPro"/>
</dbReference>
<dbReference type="NCBIfam" id="NF033559">
    <property type="entry name" value="transpos_IS1634"/>
    <property type="match status" value="1"/>
</dbReference>
<dbReference type="Proteomes" id="UP000241201">
    <property type="component" value="Unassembled WGS sequence"/>
</dbReference>
<dbReference type="GO" id="GO:0006313">
    <property type="term" value="P:DNA transposition"/>
    <property type="evidence" value="ECO:0007669"/>
    <property type="project" value="InterPro"/>
</dbReference>
<dbReference type="InterPro" id="IPR047654">
    <property type="entry name" value="IS1634_transpos"/>
</dbReference>
<accession>A0A2T3FJP7</accession>
<organism evidence="2 3">
    <name type="scientific">Faecalibacillus faecis</name>
    <dbReference type="NCBI Taxonomy" id="1982628"/>
    <lineage>
        <taxon>Bacteria</taxon>
        <taxon>Bacillati</taxon>
        <taxon>Bacillota</taxon>
        <taxon>Erysipelotrichia</taxon>
        <taxon>Erysipelotrichales</taxon>
        <taxon>Coprobacillaceae</taxon>
        <taxon>Faecalibacillus</taxon>
    </lineage>
</organism>
<comment type="caution">
    <text evidence="2">The sequence shown here is derived from an EMBL/GenBank/DDBJ whole genome shotgun (WGS) entry which is preliminary data.</text>
</comment>
<dbReference type="SUPFAM" id="SSF53098">
    <property type="entry name" value="Ribonuclease H-like"/>
    <property type="match status" value="1"/>
</dbReference>
<protein>
    <submittedName>
        <fullName evidence="2">Transposase</fullName>
    </submittedName>
</protein>
<dbReference type="PANTHER" id="PTHR34614:SF2">
    <property type="entry name" value="TRANSPOSASE IS4-LIKE DOMAIN-CONTAINING PROTEIN"/>
    <property type="match status" value="1"/>
</dbReference>
<name>A0A2T3FJP7_9FIRM</name>
<dbReference type="Pfam" id="PF01609">
    <property type="entry name" value="DDE_Tnp_1"/>
    <property type="match status" value="1"/>
</dbReference>
<dbReference type="GO" id="GO:0003677">
    <property type="term" value="F:DNA binding"/>
    <property type="evidence" value="ECO:0007669"/>
    <property type="project" value="InterPro"/>
</dbReference>
<feature type="domain" description="Transposase IS4-like" evidence="1">
    <location>
        <begin position="216"/>
        <end position="490"/>
    </location>
</feature>
<reference evidence="3" key="1">
    <citation type="submission" date="2018-03" db="EMBL/GenBank/DDBJ databases">
        <title>Lachnoclostridium SNUG30370 gen.nov., sp.nov., isolated from human faeces.</title>
        <authorList>
            <person name="Seo B."/>
            <person name="Jeon K."/>
            <person name="Ko G."/>
        </authorList>
    </citation>
    <scope>NUCLEOTIDE SEQUENCE [LARGE SCALE GENOMIC DNA]</scope>
    <source>
        <strain evidence="3">SNUG30370</strain>
    </source>
</reference>
<dbReference type="InterPro" id="IPR002559">
    <property type="entry name" value="Transposase_11"/>
</dbReference>
<proteinExistence type="predicted"/>
<dbReference type="InterPro" id="IPR012337">
    <property type="entry name" value="RNaseH-like_sf"/>
</dbReference>